<dbReference type="InterPro" id="IPR010743">
    <property type="entry name" value="Methionine_synth_MetW"/>
</dbReference>
<feature type="non-terminal residue" evidence="1">
    <location>
        <position position="1"/>
    </location>
</feature>
<name>A0A382MM00_9ZZZZ</name>
<dbReference type="AlphaFoldDB" id="A0A382MM00"/>
<dbReference type="EMBL" id="UINC01094616">
    <property type="protein sequence ID" value="SVC50004.1"/>
    <property type="molecule type" value="Genomic_DNA"/>
</dbReference>
<dbReference type="SUPFAM" id="SSF53335">
    <property type="entry name" value="S-adenosyl-L-methionine-dependent methyltransferases"/>
    <property type="match status" value="1"/>
</dbReference>
<evidence type="ECO:0008006" key="2">
    <source>
        <dbReference type="Google" id="ProtNLM"/>
    </source>
</evidence>
<dbReference type="Gene3D" id="3.40.50.150">
    <property type="entry name" value="Vaccinia Virus protein VP39"/>
    <property type="match status" value="1"/>
</dbReference>
<proteinExistence type="predicted"/>
<evidence type="ECO:0000313" key="1">
    <source>
        <dbReference type="EMBL" id="SVC50004.1"/>
    </source>
</evidence>
<accession>A0A382MM00</accession>
<protein>
    <recommendedName>
        <fullName evidence="2">Methionine biosynthesis protein MetW</fullName>
    </recommendedName>
</protein>
<dbReference type="Pfam" id="PF07021">
    <property type="entry name" value="MetW"/>
    <property type="match status" value="1"/>
</dbReference>
<dbReference type="InterPro" id="IPR029063">
    <property type="entry name" value="SAM-dependent_MTases_sf"/>
</dbReference>
<sequence length="126" mass="14235">LLELLRIGGKAIVSFPNFGHWKIRLQLLLTGKTPITEGLPYVWYETPNIHFFTIKDFQDLCKQSNIIIEKSIALTSKGRQFEISQGISGANLFTSEAIFLLSYQNFAPIKLQSKQKTFVSNSALVN</sequence>
<organism evidence="1">
    <name type="scientific">marine metagenome</name>
    <dbReference type="NCBI Taxonomy" id="408172"/>
    <lineage>
        <taxon>unclassified sequences</taxon>
        <taxon>metagenomes</taxon>
        <taxon>ecological metagenomes</taxon>
    </lineage>
</organism>
<gene>
    <name evidence="1" type="ORF">METZ01_LOCUS302858</name>
</gene>
<reference evidence="1" key="1">
    <citation type="submission" date="2018-05" db="EMBL/GenBank/DDBJ databases">
        <authorList>
            <person name="Lanie J.A."/>
            <person name="Ng W.-L."/>
            <person name="Kazmierczak K.M."/>
            <person name="Andrzejewski T.M."/>
            <person name="Davidsen T.M."/>
            <person name="Wayne K.J."/>
            <person name="Tettelin H."/>
            <person name="Glass J.I."/>
            <person name="Rusch D."/>
            <person name="Podicherti R."/>
            <person name="Tsui H.-C.T."/>
            <person name="Winkler M.E."/>
        </authorList>
    </citation>
    <scope>NUCLEOTIDE SEQUENCE</scope>
</reference>